<evidence type="ECO:0000313" key="5">
    <source>
        <dbReference type="Proteomes" id="UP000054598"/>
    </source>
</evidence>
<evidence type="ECO:0000313" key="3">
    <source>
        <dbReference type="EMBL" id="KUL02575.1"/>
    </source>
</evidence>
<organism evidence="3 5">
    <name type="scientific">Methanoculleus marisnigri</name>
    <dbReference type="NCBI Taxonomy" id="2198"/>
    <lineage>
        <taxon>Archaea</taxon>
        <taxon>Methanobacteriati</taxon>
        <taxon>Methanobacteriota</taxon>
        <taxon>Stenosarchaea group</taxon>
        <taxon>Methanomicrobia</taxon>
        <taxon>Methanomicrobiales</taxon>
        <taxon>Methanomicrobiaceae</taxon>
        <taxon>Methanoculleus</taxon>
    </lineage>
</organism>
<evidence type="ECO:0000256" key="1">
    <source>
        <dbReference type="SAM" id="MobiDB-lite"/>
    </source>
</evidence>
<evidence type="ECO:0000313" key="4">
    <source>
        <dbReference type="Proteomes" id="UP000054323"/>
    </source>
</evidence>
<sequence>MQLPRGRFHRLLKSTTSRALIEEMGSTQFTGICTIVLGSESATLVLNEGQVVLAEQGDLKGQHVLDAMLKGEENEVAAELNLLTPEQVRLALEFNRPCTTGDPAGQGRPSPGKATPGGTRPSATPKKAIAVASPKRRQEQPAGVHHIPMPGVKSVKETAEASQSGSDEIDTLVQNMEEMDVDQLISSFRVNCKNMLRRIHLDHLIQDKET</sequence>
<dbReference type="PATRIC" id="fig|2198.3.peg.482"/>
<reference evidence="4 5" key="2">
    <citation type="journal article" date="2015" name="MBio">
        <title>Genome-Resolved Metagenomic Analysis Reveals Roles for Candidate Phyla and Other Microbial Community Members in Biogeochemical Transformations in Oil Reservoirs.</title>
        <authorList>
            <person name="Hu P."/>
            <person name="Tom L."/>
            <person name="Singh A."/>
            <person name="Thomas B.C."/>
            <person name="Baker B.J."/>
            <person name="Piceno Y.M."/>
            <person name="Andersen G.L."/>
            <person name="Banfield J.F."/>
        </authorList>
    </citation>
    <scope>NUCLEOTIDE SEQUENCE [LARGE SCALE GENOMIC DNA]</scope>
</reference>
<dbReference type="Proteomes" id="UP000054598">
    <property type="component" value="Unassembled WGS sequence"/>
</dbReference>
<comment type="caution">
    <text evidence="3">The sequence shown here is derived from an EMBL/GenBank/DDBJ whole genome shotgun (WGS) entry which is preliminary data.</text>
</comment>
<dbReference type="AlphaFoldDB" id="A0A101IWD2"/>
<accession>A0A101IWD2</accession>
<protein>
    <submittedName>
        <fullName evidence="3">Uncharacterized protein</fullName>
    </submittedName>
</protein>
<name>A0A101IWD2_9EURY</name>
<reference evidence="3" key="1">
    <citation type="journal article" date="2015" name="MBio">
        <title>Genome-resolved metagenomic analysis reveals roles for candidate phyla and other microbial community members in biogeochemical transformations in oil reservoirs.</title>
        <authorList>
            <person name="Hu P."/>
            <person name="Tom L."/>
            <person name="Singh A."/>
            <person name="Thomas B.C."/>
            <person name="Baker B.J."/>
            <person name="Piceno Y.M."/>
            <person name="Andersen G.L."/>
            <person name="Banfield J.F."/>
        </authorList>
    </citation>
    <scope>NUCLEOTIDE SEQUENCE [LARGE SCALE GENOMIC DNA]</scope>
    <source>
        <strain evidence="2">62_101</strain>
        <strain evidence="3">63_41</strain>
    </source>
</reference>
<dbReference type="EMBL" id="LGGD01000044">
    <property type="protein sequence ID" value="KUK63122.1"/>
    <property type="molecule type" value="Genomic_DNA"/>
</dbReference>
<dbReference type="Proteomes" id="UP000054323">
    <property type="component" value="Unassembled WGS sequence"/>
</dbReference>
<gene>
    <name evidence="2" type="ORF">XD82_0507</name>
    <name evidence="3" type="ORF">XE10_0655</name>
</gene>
<proteinExistence type="predicted"/>
<feature type="region of interest" description="Disordered" evidence="1">
    <location>
        <begin position="96"/>
        <end position="126"/>
    </location>
</feature>
<dbReference type="EMBL" id="LGHE01000055">
    <property type="protein sequence ID" value="KUL02575.1"/>
    <property type="molecule type" value="Genomic_DNA"/>
</dbReference>
<evidence type="ECO:0000313" key="2">
    <source>
        <dbReference type="EMBL" id="KUK63122.1"/>
    </source>
</evidence>